<protein>
    <recommendedName>
        <fullName evidence="7">Rhodopsin domain-containing protein</fullName>
    </recommendedName>
</protein>
<dbReference type="AlphaFoldDB" id="A0A6A6WHD1"/>
<dbReference type="Pfam" id="PF20684">
    <property type="entry name" value="Fung_rhodopsin"/>
    <property type="match status" value="1"/>
</dbReference>
<dbReference type="RefSeq" id="XP_033603931.1">
    <property type="nucleotide sequence ID" value="XM_033740303.1"/>
</dbReference>
<feature type="transmembrane region" description="Helical" evidence="6">
    <location>
        <begin position="40"/>
        <end position="61"/>
    </location>
</feature>
<keyword evidence="4 6" id="KW-0472">Membrane</keyword>
<accession>A0A6A6WHD1</accession>
<evidence type="ECO:0000256" key="5">
    <source>
        <dbReference type="ARBA" id="ARBA00038359"/>
    </source>
</evidence>
<evidence type="ECO:0000256" key="4">
    <source>
        <dbReference type="ARBA" id="ARBA00023136"/>
    </source>
</evidence>
<dbReference type="PANTHER" id="PTHR33048">
    <property type="entry name" value="PTH11-LIKE INTEGRAL MEMBRANE PROTEIN (AFU_ORTHOLOGUE AFUA_5G11245)"/>
    <property type="match status" value="1"/>
</dbReference>
<evidence type="ECO:0000313" key="9">
    <source>
        <dbReference type="Proteomes" id="UP000799437"/>
    </source>
</evidence>
<dbReference type="InterPro" id="IPR052337">
    <property type="entry name" value="SAT4-like"/>
</dbReference>
<dbReference type="GO" id="GO:0016020">
    <property type="term" value="C:membrane"/>
    <property type="evidence" value="ECO:0007669"/>
    <property type="project" value="UniProtKB-SubCell"/>
</dbReference>
<keyword evidence="2 6" id="KW-0812">Transmembrane</keyword>
<dbReference type="PANTHER" id="PTHR33048:SF114">
    <property type="entry name" value="MEMBRANE PROTEIN PTH11-LIKE, PUTATIVE (AFU_ORTHOLOGUE AFUA_7G06620)-RELATED"/>
    <property type="match status" value="1"/>
</dbReference>
<feature type="transmembrane region" description="Helical" evidence="6">
    <location>
        <begin position="88"/>
        <end position="106"/>
    </location>
</feature>
<evidence type="ECO:0000256" key="3">
    <source>
        <dbReference type="ARBA" id="ARBA00022989"/>
    </source>
</evidence>
<dbReference type="Proteomes" id="UP000799437">
    <property type="component" value="Unassembled WGS sequence"/>
</dbReference>
<dbReference type="InterPro" id="IPR049326">
    <property type="entry name" value="Rhodopsin_dom_fungi"/>
</dbReference>
<proteinExistence type="inferred from homology"/>
<feature type="transmembrane region" description="Helical" evidence="6">
    <location>
        <begin position="6"/>
        <end position="28"/>
    </location>
</feature>
<reference evidence="8" key="1">
    <citation type="journal article" date="2020" name="Stud. Mycol.">
        <title>101 Dothideomycetes genomes: a test case for predicting lifestyles and emergence of pathogens.</title>
        <authorList>
            <person name="Haridas S."/>
            <person name="Albert R."/>
            <person name="Binder M."/>
            <person name="Bloem J."/>
            <person name="Labutti K."/>
            <person name="Salamov A."/>
            <person name="Andreopoulos B."/>
            <person name="Baker S."/>
            <person name="Barry K."/>
            <person name="Bills G."/>
            <person name="Bluhm B."/>
            <person name="Cannon C."/>
            <person name="Castanera R."/>
            <person name="Culley D."/>
            <person name="Daum C."/>
            <person name="Ezra D."/>
            <person name="Gonzalez J."/>
            <person name="Henrissat B."/>
            <person name="Kuo A."/>
            <person name="Liang C."/>
            <person name="Lipzen A."/>
            <person name="Lutzoni F."/>
            <person name="Magnuson J."/>
            <person name="Mondo S."/>
            <person name="Nolan M."/>
            <person name="Ohm R."/>
            <person name="Pangilinan J."/>
            <person name="Park H.-J."/>
            <person name="Ramirez L."/>
            <person name="Alfaro M."/>
            <person name="Sun H."/>
            <person name="Tritt A."/>
            <person name="Yoshinaga Y."/>
            <person name="Zwiers L.-H."/>
            <person name="Turgeon B."/>
            <person name="Goodwin S."/>
            <person name="Spatafora J."/>
            <person name="Crous P."/>
            <person name="Grigoriev I."/>
        </authorList>
    </citation>
    <scope>NUCLEOTIDE SEQUENCE</scope>
    <source>
        <strain evidence="8">CBS 121739</strain>
    </source>
</reference>
<feature type="domain" description="Rhodopsin" evidence="7">
    <location>
        <begin position="24"/>
        <end position="253"/>
    </location>
</feature>
<evidence type="ECO:0000256" key="6">
    <source>
        <dbReference type="SAM" id="Phobius"/>
    </source>
</evidence>
<comment type="subcellular location">
    <subcellularLocation>
        <location evidence="1">Membrane</location>
        <topology evidence="1">Multi-pass membrane protein</topology>
    </subcellularLocation>
</comment>
<dbReference type="PROSITE" id="PS51257">
    <property type="entry name" value="PROKAR_LIPOPROTEIN"/>
    <property type="match status" value="1"/>
</dbReference>
<organism evidence="8 9">
    <name type="scientific">Pseudovirgaria hyperparasitica</name>
    <dbReference type="NCBI Taxonomy" id="470096"/>
    <lineage>
        <taxon>Eukaryota</taxon>
        <taxon>Fungi</taxon>
        <taxon>Dikarya</taxon>
        <taxon>Ascomycota</taxon>
        <taxon>Pezizomycotina</taxon>
        <taxon>Dothideomycetes</taxon>
        <taxon>Dothideomycetes incertae sedis</taxon>
        <taxon>Acrospermales</taxon>
        <taxon>Acrospermaceae</taxon>
        <taxon>Pseudovirgaria</taxon>
    </lineage>
</organism>
<evidence type="ECO:0000256" key="1">
    <source>
        <dbReference type="ARBA" id="ARBA00004141"/>
    </source>
</evidence>
<evidence type="ECO:0000313" key="8">
    <source>
        <dbReference type="EMBL" id="KAF2761480.1"/>
    </source>
</evidence>
<feature type="transmembrane region" description="Helical" evidence="6">
    <location>
        <begin position="118"/>
        <end position="139"/>
    </location>
</feature>
<feature type="transmembrane region" description="Helical" evidence="6">
    <location>
        <begin position="200"/>
        <end position="220"/>
    </location>
</feature>
<keyword evidence="9" id="KW-1185">Reference proteome</keyword>
<feature type="transmembrane region" description="Helical" evidence="6">
    <location>
        <begin position="226"/>
        <end position="249"/>
    </location>
</feature>
<name>A0A6A6WHD1_9PEZI</name>
<comment type="similarity">
    <text evidence="5">Belongs to the SAT4 family.</text>
</comment>
<sequence>MAQGRGQVVSWYILTGCALVLLALRLCTRWSKIGNLTIDDFLLVMSASCLVGCLGVQQYMWNNGIANIETMTLEGVVNILKVDIPGSILYISSLWAIKAALVIFYKSLTVSGSRLQRAYNVALIVLAITWTVLFLDIFLHCLPLDKRWSLDLDYQCDAKGSQVNFWLTVLTNIFTDIAIIILPISMVLRLRMKRKQKFGVIGIFVLGVFVPVASIVRAYYGNQGDTMLSCTMLVVEIAVAIIAACLPALRAIILGRGSQSNYGTYGRQYELSSTQGSRLRHGSTVITGGSTAVRRNSESQDELVYDRSEGFGQNFGKSADDQKGIVVNTRIDIVRGDTEADSLDVHSPSLHRQHI</sequence>
<feature type="transmembrane region" description="Helical" evidence="6">
    <location>
        <begin position="165"/>
        <end position="188"/>
    </location>
</feature>
<dbReference type="GeneID" id="54481357"/>
<keyword evidence="3 6" id="KW-1133">Transmembrane helix</keyword>
<dbReference type="EMBL" id="ML996567">
    <property type="protein sequence ID" value="KAF2761480.1"/>
    <property type="molecule type" value="Genomic_DNA"/>
</dbReference>
<dbReference type="OrthoDB" id="2988756at2759"/>
<gene>
    <name evidence="8" type="ORF">EJ05DRAFT_265304</name>
</gene>
<evidence type="ECO:0000259" key="7">
    <source>
        <dbReference type="Pfam" id="PF20684"/>
    </source>
</evidence>
<evidence type="ECO:0000256" key="2">
    <source>
        <dbReference type="ARBA" id="ARBA00022692"/>
    </source>
</evidence>